<feature type="non-terminal residue" evidence="2">
    <location>
        <position position="1"/>
    </location>
</feature>
<sequence>SEFTSGHNNTQKFMIAKWIVENKGLILKTQNVNILGESGSEDFLKHRLLQKFKKKKAGKKSKGKRRINKTDKKKLLAIFAIFILFNTISLLFLYIIVNTPDNIPPNVKITTPTEGESVSGTTTISFTATDQQGFIKERQILIDGVLIQTSSYTYSWDTTQEIDGSHTILCRTKDKTVWGDDEITVIVDNSGGLDTTPPSVSISNPTAGLNVSGILTITMNATDANGINSYAIYIDGVFRSDTESYSWDTTQEIDGSYTILCEAIDPSGNIGSDTISVTVYNSEIIHEPSEIFKLMTFNIKDSGEAPAYPDWKNVVKEENADIIMFIETGYWDDNSDEKLNQYVNEFNTYFADEDPYIGFCTISDSYSGAAIMSRYPVIDYNQIDSVPLDNGSSYNVTHDLFDVEVNVSGTLIHVIGSHLKAFP</sequence>
<dbReference type="GO" id="GO:0003824">
    <property type="term" value="F:catalytic activity"/>
    <property type="evidence" value="ECO:0007669"/>
    <property type="project" value="InterPro"/>
</dbReference>
<dbReference type="Gene3D" id="2.60.40.10">
    <property type="entry name" value="Immunoglobulins"/>
    <property type="match status" value="2"/>
</dbReference>
<comment type="caution">
    <text evidence="2">The sequence shown here is derived from an EMBL/GenBank/DDBJ whole genome shotgun (WGS) entry which is preliminary data.</text>
</comment>
<dbReference type="Gene3D" id="3.60.10.10">
    <property type="entry name" value="Endonuclease/exonuclease/phosphatase"/>
    <property type="match status" value="1"/>
</dbReference>
<keyword evidence="1" id="KW-0472">Membrane</keyword>
<dbReference type="EMBL" id="LAZR01050145">
    <property type="protein sequence ID" value="KKK88017.1"/>
    <property type="molecule type" value="Genomic_DNA"/>
</dbReference>
<feature type="non-terminal residue" evidence="2">
    <location>
        <position position="423"/>
    </location>
</feature>
<dbReference type="Pfam" id="PF17957">
    <property type="entry name" value="Big_7"/>
    <property type="match status" value="2"/>
</dbReference>
<proteinExistence type="predicted"/>
<name>A0A0F8Z2N6_9ZZZZ</name>
<protein>
    <submittedName>
        <fullName evidence="2">Uncharacterized protein</fullName>
    </submittedName>
</protein>
<organism evidence="2">
    <name type="scientific">marine sediment metagenome</name>
    <dbReference type="NCBI Taxonomy" id="412755"/>
    <lineage>
        <taxon>unclassified sequences</taxon>
        <taxon>metagenomes</taxon>
        <taxon>ecological metagenomes</taxon>
    </lineage>
</organism>
<accession>A0A0F8Z2N6</accession>
<evidence type="ECO:0000313" key="2">
    <source>
        <dbReference type="EMBL" id="KKK88017.1"/>
    </source>
</evidence>
<evidence type="ECO:0000256" key="1">
    <source>
        <dbReference type="SAM" id="Phobius"/>
    </source>
</evidence>
<dbReference type="SUPFAM" id="SSF56219">
    <property type="entry name" value="DNase I-like"/>
    <property type="match status" value="1"/>
</dbReference>
<feature type="transmembrane region" description="Helical" evidence="1">
    <location>
        <begin position="75"/>
        <end position="97"/>
    </location>
</feature>
<dbReference type="InterPro" id="IPR036691">
    <property type="entry name" value="Endo/exonu/phosph_ase_sf"/>
</dbReference>
<keyword evidence="1" id="KW-0812">Transmembrane</keyword>
<keyword evidence="1" id="KW-1133">Transmembrane helix</keyword>
<dbReference type="InterPro" id="IPR013783">
    <property type="entry name" value="Ig-like_fold"/>
</dbReference>
<gene>
    <name evidence="2" type="ORF">LCGC14_2747430</name>
</gene>
<dbReference type="AlphaFoldDB" id="A0A0F8Z2N6"/>
<reference evidence="2" key="1">
    <citation type="journal article" date="2015" name="Nature">
        <title>Complex archaea that bridge the gap between prokaryotes and eukaryotes.</title>
        <authorList>
            <person name="Spang A."/>
            <person name="Saw J.H."/>
            <person name="Jorgensen S.L."/>
            <person name="Zaremba-Niedzwiedzka K."/>
            <person name="Martijn J."/>
            <person name="Lind A.E."/>
            <person name="van Eijk R."/>
            <person name="Schleper C."/>
            <person name="Guy L."/>
            <person name="Ettema T.J."/>
        </authorList>
    </citation>
    <scope>NUCLEOTIDE SEQUENCE</scope>
</reference>